<dbReference type="EMBL" id="JAVHJL010000007">
    <property type="protein sequence ID" value="KAK6500448.1"/>
    <property type="molecule type" value="Genomic_DNA"/>
</dbReference>
<organism evidence="2 3">
    <name type="scientific">Arthrobotrys musiformis</name>
    <dbReference type="NCBI Taxonomy" id="47236"/>
    <lineage>
        <taxon>Eukaryota</taxon>
        <taxon>Fungi</taxon>
        <taxon>Dikarya</taxon>
        <taxon>Ascomycota</taxon>
        <taxon>Pezizomycotina</taxon>
        <taxon>Orbiliomycetes</taxon>
        <taxon>Orbiliales</taxon>
        <taxon>Orbiliaceae</taxon>
        <taxon>Arthrobotrys</taxon>
    </lineage>
</organism>
<dbReference type="PANTHER" id="PTHR21310:SF48">
    <property type="entry name" value="AMINOGLYCOSIDE PHOSPHOTRANSFERASE DOMAIN-CONTAINING PROTEIN"/>
    <property type="match status" value="1"/>
</dbReference>
<reference evidence="2 3" key="1">
    <citation type="submission" date="2023-08" db="EMBL/GenBank/DDBJ databases">
        <authorList>
            <person name="Palmer J.M."/>
        </authorList>
    </citation>
    <scope>NUCLEOTIDE SEQUENCE [LARGE SCALE GENOMIC DNA]</scope>
    <source>
        <strain evidence="2 3">TWF481</strain>
    </source>
</reference>
<dbReference type="InterPro" id="IPR011009">
    <property type="entry name" value="Kinase-like_dom_sf"/>
</dbReference>
<accession>A0AAV9W1R8</accession>
<dbReference type="AlphaFoldDB" id="A0AAV9W1R8"/>
<gene>
    <name evidence="2" type="ORF">TWF481_010791</name>
</gene>
<proteinExistence type="predicted"/>
<feature type="region of interest" description="Disordered" evidence="1">
    <location>
        <begin position="1"/>
        <end position="32"/>
    </location>
</feature>
<dbReference type="InterPro" id="IPR051678">
    <property type="entry name" value="AGP_Transferase"/>
</dbReference>
<evidence type="ECO:0000256" key="1">
    <source>
        <dbReference type="SAM" id="MobiDB-lite"/>
    </source>
</evidence>
<name>A0AAV9W1R8_9PEZI</name>
<evidence type="ECO:0000313" key="3">
    <source>
        <dbReference type="Proteomes" id="UP001370758"/>
    </source>
</evidence>
<protein>
    <submittedName>
        <fullName evidence="2">Uncharacterized protein</fullName>
    </submittedName>
</protein>
<evidence type="ECO:0000313" key="2">
    <source>
        <dbReference type="EMBL" id="KAK6500448.1"/>
    </source>
</evidence>
<keyword evidence="3" id="KW-1185">Reference proteome</keyword>
<comment type="caution">
    <text evidence="2">The sequence shown here is derived from an EMBL/GenBank/DDBJ whole genome shotgun (WGS) entry which is preliminary data.</text>
</comment>
<sequence length="271" mass="30468">MSQRSLPTNLEESQPLSNSASKAVKLDDEPAEPLSDAAVVNKRVFAKLQKALVQDPEVDLLSLFPFNYQSRLATRKTTEYKEEADSQRKETVITKETPFRVPEGETRIIYPLSSQVKTLLDIGSDVHQTLLESLTRVIKNGKVLFCTQNARAKYVVKCSEDIIVKSATLDNKFTEYTTLQYLQEHRPTIPAPRPHGLVVSGGYSYFFMSYVSGVTLDKVWPTLSYSNKLSLQQSLNDLFLDLRQIPHPHGSPLGVVAGEGCKDTRRYTRIS</sequence>
<dbReference type="SUPFAM" id="SSF56112">
    <property type="entry name" value="Protein kinase-like (PK-like)"/>
    <property type="match status" value="1"/>
</dbReference>
<dbReference type="Proteomes" id="UP001370758">
    <property type="component" value="Unassembled WGS sequence"/>
</dbReference>
<feature type="compositionally biased region" description="Polar residues" evidence="1">
    <location>
        <begin position="1"/>
        <end position="21"/>
    </location>
</feature>
<dbReference type="PANTHER" id="PTHR21310">
    <property type="entry name" value="AMINOGLYCOSIDE PHOSPHOTRANSFERASE-RELATED-RELATED"/>
    <property type="match status" value="1"/>
</dbReference>